<gene>
    <name evidence="11" type="ORF">BEMITA_LOCUS11274</name>
</gene>
<feature type="domain" description="Ionotropic receptor 75a N-terminal" evidence="10">
    <location>
        <begin position="26"/>
        <end position="209"/>
    </location>
</feature>
<dbReference type="AlphaFoldDB" id="A0A9P0AIY7"/>
<name>A0A9P0AIY7_BEMTA</name>
<feature type="transmembrane region" description="Helical" evidence="8">
    <location>
        <begin position="581"/>
        <end position="601"/>
    </location>
</feature>
<dbReference type="PANTHER" id="PTHR42643">
    <property type="entry name" value="IONOTROPIC RECEPTOR 20A-RELATED"/>
    <property type="match status" value="1"/>
</dbReference>
<keyword evidence="9" id="KW-0732">Signal</keyword>
<evidence type="ECO:0000256" key="9">
    <source>
        <dbReference type="SAM" id="SignalP"/>
    </source>
</evidence>
<evidence type="ECO:0000256" key="2">
    <source>
        <dbReference type="ARBA" id="ARBA00022475"/>
    </source>
</evidence>
<keyword evidence="3 8" id="KW-0812">Transmembrane</keyword>
<proteinExistence type="predicted"/>
<feature type="transmembrane region" description="Helical" evidence="8">
    <location>
        <begin position="339"/>
        <end position="358"/>
    </location>
</feature>
<keyword evidence="5 8" id="KW-0472">Membrane</keyword>
<dbReference type="InterPro" id="IPR052192">
    <property type="entry name" value="Insect_Ionotropic_Sensory_Rcpt"/>
</dbReference>
<evidence type="ECO:0000313" key="11">
    <source>
        <dbReference type="EMBL" id="CAH0392801.1"/>
    </source>
</evidence>
<dbReference type="KEGG" id="btab:109032662"/>
<accession>A0A9P0AIY7</accession>
<keyword evidence="6" id="KW-0675">Receptor</keyword>
<evidence type="ECO:0000256" key="4">
    <source>
        <dbReference type="ARBA" id="ARBA00022989"/>
    </source>
</evidence>
<evidence type="ECO:0000256" key="7">
    <source>
        <dbReference type="ARBA" id="ARBA00023180"/>
    </source>
</evidence>
<comment type="subcellular location">
    <subcellularLocation>
        <location evidence="1">Cell membrane</location>
        <topology evidence="1">Multi-pass membrane protein</topology>
    </subcellularLocation>
</comment>
<organism evidence="11 12">
    <name type="scientific">Bemisia tabaci</name>
    <name type="common">Sweetpotato whitefly</name>
    <name type="synonym">Aleurodes tabaci</name>
    <dbReference type="NCBI Taxonomy" id="7038"/>
    <lineage>
        <taxon>Eukaryota</taxon>
        <taxon>Metazoa</taxon>
        <taxon>Ecdysozoa</taxon>
        <taxon>Arthropoda</taxon>
        <taxon>Hexapoda</taxon>
        <taxon>Insecta</taxon>
        <taxon>Pterygota</taxon>
        <taxon>Neoptera</taxon>
        <taxon>Paraneoptera</taxon>
        <taxon>Hemiptera</taxon>
        <taxon>Sternorrhyncha</taxon>
        <taxon>Aleyrodoidea</taxon>
        <taxon>Aleyrodidae</taxon>
        <taxon>Aleyrodinae</taxon>
        <taxon>Bemisia</taxon>
    </lineage>
</organism>
<keyword evidence="2" id="KW-1003">Cell membrane</keyword>
<evidence type="ECO:0000256" key="5">
    <source>
        <dbReference type="ARBA" id="ARBA00023136"/>
    </source>
</evidence>
<evidence type="ECO:0000256" key="1">
    <source>
        <dbReference type="ARBA" id="ARBA00004651"/>
    </source>
</evidence>
<dbReference type="PANTHER" id="PTHR42643:SF33">
    <property type="entry name" value="GLUTAMATE RECEPTOR 2-LIKE PROTEIN"/>
    <property type="match status" value="1"/>
</dbReference>
<evidence type="ECO:0000313" key="12">
    <source>
        <dbReference type="Proteomes" id="UP001152759"/>
    </source>
</evidence>
<evidence type="ECO:0000259" key="10">
    <source>
        <dbReference type="Pfam" id="PF24576"/>
    </source>
</evidence>
<keyword evidence="4 8" id="KW-1133">Transmembrane helix</keyword>
<feature type="chain" id="PRO_5040443068" description="Ionotropic receptor 75a N-terminal domain-containing protein" evidence="9">
    <location>
        <begin position="19"/>
        <end position="634"/>
    </location>
</feature>
<dbReference type="Proteomes" id="UP001152759">
    <property type="component" value="Chromosome 7"/>
</dbReference>
<dbReference type="Pfam" id="PF24576">
    <property type="entry name" value="IR75A_N"/>
    <property type="match status" value="1"/>
</dbReference>
<dbReference type="GO" id="GO:0005886">
    <property type="term" value="C:plasma membrane"/>
    <property type="evidence" value="ECO:0007669"/>
    <property type="project" value="UniProtKB-SubCell"/>
</dbReference>
<feature type="transmembrane region" description="Helical" evidence="8">
    <location>
        <begin position="389"/>
        <end position="410"/>
    </location>
</feature>
<protein>
    <recommendedName>
        <fullName evidence="10">Ionotropic receptor 75a N-terminal domain-containing protein</fullName>
    </recommendedName>
</protein>
<sequence>MISAYVCAVLLTIGKAAGEISTGVASLMADYFSEKHVHHIYLLHCSLHDAKSWLRLGATRINSNMLTQFIFLDGNASATVVSEFMMSSAKMGYAFDFDCPQSIETLQNVPKTNFLNEHHSWLIWSSKNNFIDEFRVISLSLCLQSDVILASFDTDSSVTLTDAYMPSESAPINCTQLGHWSLESGLQGNMNEPKTRSRRNLFGQTVTAGIELLESEGVEEMLLNPFFARNQDAESRRTFRLFTHVAELYNFNLKLKVFDSVGVPIGAGNGTYDGLIGSLQRKETDLGLAMLRRDLKDVNSLGYVRVPLGSMALKSGFVYLHHRRLPWYSLGNMYFSENIWAATGALLISYMLGFKFLAKFDRENLQEMSSLVFISAIMSQQGFPVETNWASSRLLALSSLVFGFFLYTYYNTAVLIQILSVQTHPVMTLDIFLSDDITVGAENTSQNYLIFSNSSVDPHIQKLQEVKMNSTETFVPIAEGLKRVREANYAYVTDLRKLFGAAADTFSDYELYSLVAVELFPPASTPRSIGVQMDSPYEEFFSFGSSLLVERGILTRTDKLWDIAHPRCDRQIFLPVKLEEVLFAFVLLIAGMMCSLLLLAVEKGLLQLPSTAISTSSITKRFGHGSVWSGYRQW</sequence>
<evidence type="ECO:0000256" key="6">
    <source>
        <dbReference type="ARBA" id="ARBA00023170"/>
    </source>
</evidence>
<dbReference type="SUPFAM" id="SSF53850">
    <property type="entry name" value="Periplasmic binding protein-like II"/>
    <property type="match status" value="1"/>
</dbReference>
<evidence type="ECO:0000256" key="8">
    <source>
        <dbReference type="SAM" id="Phobius"/>
    </source>
</evidence>
<reference evidence="11" key="1">
    <citation type="submission" date="2021-12" db="EMBL/GenBank/DDBJ databases">
        <authorList>
            <person name="King R."/>
        </authorList>
    </citation>
    <scope>NUCLEOTIDE SEQUENCE</scope>
</reference>
<keyword evidence="7" id="KW-0325">Glycoprotein</keyword>
<dbReference type="EMBL" id="OU963868">
    <property type="protein sequence ID" value="CAH0392801.1"/>
    <property type="molecule type" value="Genomic_DNA"/>
</dbReference>
<feature type="signal peptide" evidence="9">
    <location>
        <begin position="1"/>
        <end position="18"/>
    </location>
</feature>
<evidence type="ECO:0000256" key="3">
    <source>
        <dbReference type="ARBA" id="ARBA00022692"/>
    </source>
</evidence>
<dbReference type="InterPro" id="IPR057074">
    <property type="entry name" value="IR75A_N"/>
</dbReference>
<keyword evidence="12" id="KW-1185">Reference proteome</keyword>